<dbReference type="EMBL" id="MN739626">
    <property type="protein sequence ID" value="QHT16570.1"/>
    <property type="molecule type" value="Genomic_DNA"/>
</dbReference>
<proteinExistence type="predicted"/>
<reference evidence="1" key="1">
    <citation type="journal article" date="2020" name="Nature">
        <title>Giant virus diversity and host interactions through global metagenomics.</title>
        <authorList>
            <person name="Schulz F."/>
            <person name="Roux S."/>
            <person name="Paez-Espino D."/>
            <person name="Jungbluth S."/>
            <person name="Walsh D.A."/>
            <person name="Denef V.J."/>
            <person name="McMahon K.D."/>
            <person name="Konstantinidis K.T."/>
            <person name="Eloe-Fadrosh E.A."/>
            <person name="Kyrpides N.C."/>
            <person name="Woyke T."/>
        </authorList>
    </citation>
    <scope>NUCLEOTIDE SEQUENCE</scope>
    <source>
        <strain evidence="1">GVMAG-M-3300023174-189</strain>
    </source>
</reference>
<protein>
    <submittedName>
        <fullName evidence="1">Uncharacterized protein</fullName>
    </submittedName>
</protein>
<dbReference type="AlphaFoldDB" id="A0A6C0DK09"/>
<evidence type="ECO:0000313" key="1">
    <source>
        <dbReference type="EMBL" id="QHT16570.1"/>
    </source>
</evidence>
<sequence length="145" mass="15637">MRSFQKMSKQLMFLGGMILLVIAALLVSQSPLVHGVTRDGFASYYLQNAGGAKESYNKMGPFDAVGLTCPDGVSKWKCNTPNEPLNGPAFEPGPDSLFMFKNNQCKPECCPSSYSCDGGCVCTSPDQRQVIASRGGNRTKPEDSL</sequence>
<name>A0A6C0DK09_9ZZZZ</name>
<accession>A0A6C0DK09</accession>
<organism evidence="1">
    <name type="scientific">viral metagenome</name>
    <dbReference type="NCBI Taxonomy" id="1070528"/>
    <lineage>
        <taxon>unclassified sequences</taxon>
        <taxon>metagenomes</taxon>
        <taxon>organismal metagenomes</taxon>
    </lineage>
</organism>